<dbReference type="AlphaFoldDB" id="A0A9W8TLB6"/>
<evidence type="ECO:0000256" key="1">
    <source>
        <dbReference type="SAM" id="MobiDB-lite"/>
    </source>
</evidence>
<keyword evidence="3" id="KW-1185">Reference proteome</keyword>
<reference evidence="2" key="1">
    <citation type="submission" date="2022-07" db="EMBL/GenBank/DDBJ databases">
        <title>Genome Sequence of Xylaria arbuscula.</title>
        <authorList>
            <person name="Buettner E."/>
        </authorList>
    </citation>
    <scope>NUCLEOTIDE SEQUENCE</scope>
    <source>
        <strain evidence="2">VT107</strain>
    </source>
</reference>
<feature type="compositionally biased region" description="Low complexity" evidence="1">
    <location>
        <begin position="132"/>
        <end position="145"/>
    </location>
</feature>
<dbReference type="EMBL" id="JANPWZ010000775">
    <property type="protein sequence ID" value="KAJ3572330.1"/>
    <property type="molecule type" value="Genomic_DNA"/>
</dbReference>
<comment type="caution">
    <text evidence="2">The sequence shown here is derived from an EMBL/GenBank/DDBJ whole genome shotgun (WGS) entry which is preliminary data.</text>
</comment>
<evidence type="ECO:0000313" key="3">
    <source>
        <dbReference type="Proteomes" id="UP001148614"/>
    </source>
</evidence>
<dbReference type="Proteomes" id="UP001148614">
    <property type="component" value="Unassembled WGS sequence"/>
</dbReference>
<name>A0A9W8TLB6_9PEZI</name>
<proteinExistence type="predicted"/>
<evidence type="ECO:0000313" key="2">
    <source>
        <dbReference type="EMBL" id="KAJ3572330.1"/>
    </source>
</evidence>
<protein>
    <submittedName>
        <fullName evidence="2">Uncharacterized protein</fullName>
    </submittedName>
</protein>
<feature type="region of interest" description="Disordered" evidence="1">
    <location>
        <begin position="125"/>
        <end position="151"/>
    </location>
</feature>
<accession>A0A9W8TLB6</accession>
<gene>
    <name evidence="2" type="ORF">NPX13_g5088</name>
</gene>
<organism evidence="2 3">
    <name type="scientific">Xylaria arbuscula</name>
    <dbReference type="NCBI Taxonomy" id="114810"/>
    <lineage>
        <taxon>Eukaryota</taxon>
        <taxon>Fungi</taxon>
        <taxon>Dikarya</taxon>
        <taxon>Ascomycota</taxon>
        <taxon>Pezizomycotina</taxon>
        <taxon>Sordariomycetes</taxon>
        <taxon>Xylariomycetidae</taxon>
        <taxon>Xylariales</taxon>
        <taxon>Xylariaceae</taxon>
        <taxon>Xylaria</taxon>
    </lineage>
</organism>
<sequence length="151" mass="16246">MQTQVEVPLEATLASLVLPAGFLAGAGRARQETGTGTKEPEKGSLEKLLKIFKPALVVSRVIAVDDADADADGLKAKAKKAKMAKIKGKSERWTSIQYIEFDGDRFSLVHSSRVVLVEAVGASRQKERESESSSVETRTSAASTSWILLVD</sequence>